<dbReference type="EMBL" id="CADIJZ010000045">
    <property type="protein sequence ID" value="CAB3741057.1"/>
    <property type="molecule type" value="Genomic_DNA"/>
</dbReference>
<accession>A0A6J5CMK8</accession>
<dbReference type="AlphaFoldDB" id="A0A6J5CMK8"/>
<gene>
    <name evidence="1" type="ORF">LMG27174_06710</name>
</gene>
<organism evidence="1 2">
    <name type="scientific">Paraburkholderia rhynchosiae</name>
    <dbReference type="NCBI Taxonomy" id="487049"/>
    <lineage>
        <taxon>Bacteria</taxon>
        <taxon>Pseudomonadati</taxon>
        <taxon>Pseudomonadota</taxon>
        <taxon>Betaproteobacteria</taxon>
        <taxon>Burkholderiales</taxon>
        <taxon>Burkholderiaceae</taxon>
        <taxon>Paraburkholderia</taxon>
    </lineage>
</organism>
<proteinExistence type="predicted"/>
<evidence type="ECO:0000313" key="2">
    <source>
        <dbReference type="Proteomes" id="UP000494205"/>
    </source>
</evidence>
<name>A0A6J5CMK8_9BURK</name>
<protein>
    <submittedName>
        <fullName evidence="1">Uncharacterized protein</fullName>
    </submittedName>
</protein>
<dbReference type="Proteomes" id="UP000494205">
    <property type="component" value="Unassembled WGS sequence"/>
</dbReference>
<sequence>MQAMPIGNYFKVLLQMTRTQGIGNVPARAPLHHLCG</sequence>
<reference evidence="1 2" key="1">
    <citation type="submission" date="2020-04" db="EMBL/GenBank/DDBJ databases">
        <authorList>
            <person name="De Canck E."/>
        </authorList>
    </citation>
    <scope>NUCLEOTIDE SEQUENCE [LARGE SCALE GENOMIC DNA]</scope>
    <source>
        <strain evidence="1 2">LMG 27174</strain>
    </source>
</reference>
<evidence type="ECO:0000313" key="1">
    <source>
        <dbReference type="EMBL" id="CAB3741057.1"/>
    </source>
</evidence>